<dbReference type="GO" id="GO:0016740">
    <property type="term" value="F:transferase activity"/>
    <property type="evidence" value="ECO:0007669"/>
    <property type="project" value="UniProtKB-KW"/>
</dbReference>
<name>A0ABN6Z3X4_9FIRM</name>
<feature type="domain" description="Glycosyltransferase subfamily 4-like N-terminal" evidence="2">
    <location>
        <begin position="14"/>
        <end position="192"/>
    </location>
</feature>
<dbReference type="PANTHER" id="PTHR45947">
    <property type="entry name" value="SULFOQUINOVOSYL TRANSFERASE SQD2"/>
    <property type="match status" value="1"/>
</dbReference>
<dbReference type="InterPro" id="IPR050194">
    <property type="entry name" value="Glycosyltransferase_grp1"/>
</dbReference>
<evidence type="ECO:0000313" key="4">
    <source>
        <dbReference type="Proteomes" id="UP001305815"/>
    </source>
</evidence>
<evidence type="ECO:0000259" key="2">
    <source>
        <dbReference type="Pfam" id="PF13439"/>
    </source>
</evidence>
<dbReference type="Proteomes" id="UP001305815">
    <property type="component" value="Chromosome"/>
</dbReference>
<dbReference type="RefSeq" id="WP_316264907.1">
    <property type="nucleotide sequence ID" value="NZ_AP027742.1"/>
</dbReference>
<evidence type="ECO:0000313" key="3">
    <source>
        <dbReference type="EMBL" id="BDZ77877.1"/>
    </source>
</evidence>
<dbReference type="Pfam" id="PF00534">
    <property type="entry name" value="Glycos_transf_1"/>
    <property type="match status" value="1"/>
</dbReference>
<dbReference type="InterPro" id="IPR001296">
    <property type="entry name" value="Glyco_trans_1"/>
</dbReference>
<dbReference type="Gene3D" id="3.40.50.2000">
    <property type="entry name" value="Glycogen Phosphorylase B"/>
    <property type="match status" value="2"/>
</dbReference>
<accession>A0ABN6Z3X4</accession>
<gene>
    <name evidence="3" type="ORF">Lac1_20600</name>
</gene>
<reference evidence="4" key="1">
    <citation type="journal article" date="2023" name="Int. J. Syst. Evol. Microbiol.">
        <title>Claveliimonas bilis gen. nov., sp. nov., deoxycholic acid-producing bacteria isolated from human faeces, and reclassification of Sellimonas monacensis Zenner et al. 2021 as Claveliimonas monacensis comb. nov.</title>
        <authorList>
            <person name="Hisatomi A."/>
            <person name="Kastawa N.W.E.P.G."/>
            <person name="Song I."/>
            <person name="Ohkuma M."/>
            <person name="Fukiya S."/>
            <person name="Sakamoto M."/>
        </authorList>
    </citation>
    <scope>NUCLEOTIDE SEQUENCE [LARGE SCALE GENOMIC DNA]</scope>
    <source>
        <strain evidence="4">12BBH14</strain>
    </source>
</reference>
<feature type="domain" description="Glycosyl transferase family 1" evidence="1">
    <location>
        <begin position="207"/>
        <end position="368"/>
    </location>
</feature>
<dbReference type="SUPFAM" id="SSF53756">
    <property type="entry name" value="UDP-Glycosyltransferase/glycogen phosphorylase"/>
    <property type="match status" value="1"/>
</dbReference>
<protein>
    <submittedName>
        <fullName evidence="3">Glycosyl transferase</fullName>
    </submittedName>
</protein>
<organism evidence="3 4">
    <name type="scientific">Claveliimonas bilis</name>
    <dbReference type="NCBI Taxonomy" id="3028070"/>
    <lineage>
        <taxon>Bacteria</taxon>
        <taxon>Bacillati</taxon>
        <taxon>Bacillota</taxon>
        <taxon>Clostridia</taxon>
        <taxon>Lachnospirales</taxon>
        <taxon>Lachnospiraceae</taxon>
        <taxon>Claveliimonas</taxon>
    </lineage>
</organism>
<dbReference type="PANTHER" id="PTHR45947:SF3">
    <property type="entry name" value="SULFOQUINOVOSYL TRANSFERASE SQD2"/>
    <property type="match status" value="1"/>
</dbReference>
<dbReference type="Pfam" id="PF13439">
    <property type="entry name" value="Glyco_transf_4"/>
    <property type="match status" value="1"/>
</dbReference>
<dbReference type="InterPro" id="IPR028098">
    <property type="entry name" value="Glyco_trans_4-like_N"/>
</dbReference>
<proteinExistence type="predicted"/>
<keyword evidence="4" id="KW-1185">Reference proteome</keyword>
<sequence length="417" mass="47911">MRIAMLTNNYKPFVGGVPISIERQAKALRELGHEVMIFAPDYGDTEEEEGVIRCRIRKRRMANGMVYPRLFNPETESAFRREKFDCIHVHQPVYMGNMALYLGRKYHIPIIYTYHTRYEDYLHYLPVFREEEKAGAIRRLLIRAARERVIPWYMRWFTNRCDTVLAPTKGMKRDILLNGTSSLVEVFPTGLDEGFFEEHKEAAIAVRKQYGKDKKYLFCTVSRLEEEKNLFFLLKGMKKLKEEGMESFRLLLIGEGSLKGGLEKTAAKWGLEDCVTFTGNIPNEELPAYLQASDLFLFSSKSETQGIVIQEALASGCPVIAIRANGVEDTIEDGCNGYLAKEDVQEWCMKIWKALEGPGRGKMREEAKKSVSGYRNLALAAREEQIYTNCIEAKWKEETAGEREHAAVSFSRLFKIT</sequence>
<evidence type="ECO:0000259" key="1">
    <source>
        <dbReference type="Pfam" id="PF00534"/>
    </source>
</evidence>
<dbReference type="EMBL" id="AP027742">
    <property type="protein sequence ID" value="BDZ77877.1"/>
    <property type="molecule type" value="Genomic_DNA"/>
</dbReference>
<keyword evidence="3" id="KW-0808">Transferase</keyword>